<dbReference type="Proteomes" id="UP000046393">
    <property type="component" value="Unplaced"/>
</dbReference>
<evidence type="ECO:0000256" key="1">
    <source>
        <dbReference type="SAM" id="Coils"/>
    </source>
</evidence>
<evidence type="ECO:0000259" key="4">
    <source>
        <dbReference type="Pfam" id="PF02520"/>
    </source>
</evidence>
<evidence type="ECO:0000313" key="5">
    <source>
        <dbReference type="Proteomes" id="UP000046393"/>
    </source>
</evidence>
<keyword evidence="5" id="KW-1185">Reference proteome</keyword>
<feature type="compositionally biased region" description="Acidic residues" evidence="2">
    <location>
        <begin position="14"/>
        <end position="31"/>
    </location>
</feature>
<reference evidence="6" key="1">
    <citation type="submission" date="2017-02" db="UniProtKB">
        <authorList>
            <consortium name="WormBaseParasite"/>
        </authorList>
    </citation>
    <scope>IDENTIFICATION</scope>
</reference>
<sequence>MYTMQIYIEKTNDLNDDSDDDDDDDDDDGDQLNDVCLQERRRADGKRRRQDSIFSKMRTLFVLLVVVALAYCQLPPFLDGAPKDAVDQWNEMASHFGDLSENEIIEKVNAYVAKHPEIKDAFEKFKTQVIEDQKKAEAEHKATVAKLSKEAQEADKKLLAISSDKTIKQKEKDLKIQEIFSTLPKSVVEELDKANA</sequence>
<keyword evidence="3" id="KW-0812">Transmembrane</keyword>
<feature type="domain" description="SXP/RAL-2 family protein Ani s 5-like cation-binding" evidence="4">
    <location>
        <begin position="97"/>
        <end position="187"/>
    </location>
</feature>
<evidence type="ECO:0000256" key="2">
    <source>
        <dbReference type="SAM" id="MobiDB-lite"/>
    </source>
</evidence>
<organism evidence="5 6">
    <name type="scientific">Syphacia muris</name>
    <dbReference type="NCBI Taxonomy" id="451379"/>
    <lineage>
        <taxon>Eukaryota</taxon>
        <taxon>Metazoa</taxon>
        <taxon>Ecdysozoa</taxon>
        <taxon>Nematoda</taxon>
        <taxon>Chromadorea</taxon>
        <taxon>Rhabditida</taxon>
        <taxon>Spirurina</taxon>
        <taxon>Oxyuridomorpha</taxon>
        <taxon>Oxyuroidea</taxon>
        <taxon>Oxyuridae</taxon>
        <taxon>Syphacia</taxon>
    </lineage>
</organism>
<keyword evidence="3" id="KW-0472">Membrane</keyword>
<name>A0A0N5ALU1_9BILA</name>
<dbReference type="InterPro" id="IPR003677">
    <property type="entry name" value="ANIS5_cation-bd"/>
</dbReference>
<evidence type="ECO:0000256" key="3">
    <source>
        <dbReference type="SAM" id="Phobius"/>
    </source>
</evidence>
<evidence type="ECO:0000313" key="6">
    <source>
        <dbReference type="WBParaSite" id="SMUV_0000551901-mRNA-1"/>
    </source>
</evidence>
<feature type="transmembrane region" description="Helical" evidence="3">
    <location>
        <begin position="57"/>
        <end position="78"/>
    </location>
</feature>
<dbReference type="AlphaFoldDB" id="A0A0N5ALU1"/>
<protein>
    <submittedName>
        <fullName evidence="6">DUF148 domain-containing protein</fullName>
    </submittedName>
</protein>
<feature type="region of interest" description="Disordered" evidence="2">
    <location>
        <begin position="12"/>
        <end position="33"/>
    </location>
</feature>
<proteinExistence type="predicted"/>
<dbReference type="WBParaSite" id="SMUV_0000551901-mRNA-1">
    <property type="protein sequence ID" value="SMUV_0000551901-mRNA-1"/>
    <property type="gene ID" value="SMUV_0000551901"/>
</dbReference>
<feature type="coiled-coil region" evidence="1">
    <location>
        <begin position="130"/>
        <end position="157"/>
    </location>
</feature>
<dbReference type="PANTHER" id="PTHR21593">
    <property type="entry name" value="PRION-LIKE- Q/N-RICH -DOMAIN-BEARING PROTEIN PROTEIN"/>
    <property type="match status" value="1"/>
</dbReference>
<dbReference type="Pfam" id="PF02520">
    <property type="entry name" value="ANIS5_cation-bd"/>
    <property type="match status" value="1"/>
</dbReference>
<keyword evidence="1" id="KW-0175">Coiled coil</keyword>
<dbReference type="PANTHER" id="PTHR21593:SF36">
    <property type="entry name" value="DUF148 DOMAIN-CONTAINING PROTEIN-RELATED"/>
    <property type="match status" value="1"/>
</dbReference>
<accession>A0A0N5ALU1</accession>
<keyword evidence="3" id="KW-1133">Transmembrane helix</keyword>
<dbReference type="InterPro" id="IPR052823">
    <property type="entry name" value="SXP/RAL-2_related"/>
</dbReference>